<dbReference type="Gene3D" id="3.80.10.10">
    <property type="entry name" value="Ribonuclease Inhibitor"/>
    <property type="match status" value="1"/>
</dbReference>
<dbReference type="OrthoDB" id="584579at2759"/>
<dbReference type="AlphaFoldDB" id="A0A843U1N3"/>
<feature type="region of interest" description="Disordered" evidence="1">
    <location>
        <begin position="1"/>
        <end position="46"/>
    </location>
</feature>
<feature type="compositionally biased region" description="Pro residues" evidence="1">
    <location>
        <begin position="89"/>
        <end position="103"/>
    </location>
</feature>
<dbReference type="Pfam" id="PF23622">
    <property type="entry name" value="LRR_At1g61320_AtMIF1"/>
    <property type="match status" value="1"/>
</dbReference>
<dbReference type="InterPro" id="IPR053772">
    <property type="entry name" value="At1g61320/At1g61330-like"/>
</dbReference>
<proteinExistence type="predicted"/>
<dbReference type="Proteomes" id="UP000652761">
    <property type="component" value="Unassembled WGS sequence"/>
</dbReference>
<dbReference type="InterPro" id="IPR036047">
    <property type="entry name" value="F-box-like_dom_sf"/>
</dbReference>
<feature type="domain" description="At1g61320/AtMIF1 LRR" evidence="2">
    <location>
        <begin position="332"/>
        <end position="673"/>
    </location>
</feature>
<dbReference type="EMBL" id="NMUH01000287">
    <property type="protein sequence ID" value="MQL76246.1"/>
    <property type="molecule type" value="Genomic_DNA"/>
</dbReference>
<evidence type="ECO:0000256" key="1">
    <source>
        <dbReference type="SAM" id="MobiDB-lite"/>
    </source>
</evidence>
<sequence>MEPINNKVLESKEMDATNFDMHASPSTPGRARPLPPQLPPPCCTAFPTSVHPLPVRVTPVHSHLRTPPSPPDPHLHEPPSPLRRSPSPCRTPPPLSGGPPSPSSRPIVCLPCQSSDPNPKHGNELSRSQKPTLFVDGKLVFPLSSCSIDVSIRCIHVSHRLERNTLRIVAARHLNVPVISRHFVRELPALYHPEFPVPSAFRLLLSSVFFRCSFFPPSPPPTIAARPCAPPRSPSSGGDSEREKINPVVHYTDRISELPDAIILQHIFCCLSMKMAVRTSALSSRWRDRWTSIVNLDFDFEVWNSIPGNKPEDENRMGTKRNEFACIVGQFLERHKGPKVKRFRLYFYPGNKYGRQTVKWLKLVVEKGVEELDLDFYMESGKMFHLPKFVLQCKSLLSLKLTYCNLELHPECERLSSLKIIYLNQVKITDDLVESLLSRCQQLESLYLIDCSKLQHVKMSSPAPRLKIFKAVNNTSVLESIEINAPDLNLLIFSGHHIQFFFKDITSLQSAMLNTIGEKDRRVTIHEDPRLLLSKLSHVKTLHLSAYFFQVVYAGSLIYPDLPTKVELHNLKELQLSIEVMRGPNVTAITYLLVMCPVLEKLFIEVDASQQDYRPTDHWLYELVYSREEVGVFECALDHLKVIEFRGFTAAMWEFALMNALLSSSLILESVVLVYPPDYKMHHILENVLWGLEQKYECTGVEVPPSSVVNLLSIMSRQSSKPNILLLPEAQGRRSVFDL</sequence>
<dbReference type="PANTHER" id="PTHR34145">
    <property type="entry name" value="OS02G0105600 PROTEIN"/>
    <property type="match status" value="1"/>
</dbReference>
<organism evidence="3 4">
    <name type="scientific">Colocasia esculenta</name>
    <name type="common">Wild taro</name>
    <name type="synonym">Arum esculentum</name>
    <dbReference type="NCBI Taxonomy" id="4460"/>
    <lineage>
        <taxon>Eukaryota</taxon>
        <taxon>Viridiplantae</taxon>
        <taxon>Streptophyta</taxon>
        <taxon>Embryophyta</taxon>
        <taxon>Tracheophyta</taxon>
        <taxon>Spermatophyta</taxon>
        <taxon>Magnoliopsida</taxon>
        <taxon>Liliopsida</taxon>
        <taxon>Araceae</taxon>
        <taxon>Aroideae</taxon>
        <taxon>Colocasieae</taxon>
        <taxon>Colocasia</taxon>
    </lineage>
</organism>
<gene>
    <name evidence="3" type="ORF">Taro_008643</name>
</gene>
<evidence type="ECO:0000313" key="3">
    <source>
        <dbReference type="EMBL" id="MQL76246.1"/>
    </source>
</evidence>
<name>A0A843U1N3_COLES</name>
<evidence type="ECO:0000259" key="2">
    <source>
        <dbReference type="Pfam" id="PF23622"/>
    </source>
</evidence>
<feature type="region of interest" description="Disordered" evidence="1">
    <location>
        <begin position="59"/>
        <end position="127"/>
    </location>
</feature>
<dbReference type="PANTHER" id="PTHR34145:SF28">
    <property type="entry name" value="F-BOX DOMAIN-CONTAINING PROTEIN"/>
    <property type="match status" value="1"/>
</dbReference>
<comment type="caution">
    <text evidence="3">The sequence shown here is derived from an EMBL/GenBank/DDBJ whole genome shotgun (WGS) entry which is preliminary data.</text>
</comment>
<reference evidence="3" key="1">
    <citation type="submission" date="2017-07" db="EMBL/GenBank/DDBJ databases">
        <title>Taro Niue Genome Assembly and Annotation.</title>
        <authorList>
            <person name="Atibalentja N."/>
            <person name="Keating K."/>
            <person name="Fields C.J."/>
        </authorList>
    </citation>
    <scope>NUCLEOTIDE SEQUENCE</scope>
    <source>
        <strain evidence="3">Niue_2</strain>
        <tissue evidence="3">Leaf</tissue>
    </source>
</reference>
<evidence type="ECO:0000313" key="4">
    <source>
        <dbReference type="Proteomes" id="UP000652761"/>
    </source>
</evidence>
<dbReference type="SUPFAM" id="SSF52058">
    <property type="entry name" value="L domain-like"/>
    <property type="match status" value="1"/>
</dbReference>
<keyword evidence="4" id="KW-1185">Reference proteome</keyword>
<feature type="compositionally biased region" description="Pro residues" evidence="1">
    <location>
        <begin position="33"/>
        <end position="42"/>
    </location>
</feature>
<dbReference type="SUPFAM" id="SSF81383">
    <property type="entry name" value="F-box domain"/>
    <property type="match status" value="1"/>
</dbReference>
<accession>A0A843U1N3</accession>
<dbReference type="InterPro" id="IPR055357">
    <property type="entry name" value="LRR_At1g61320_AtMIF1"/>
</dbReference>
<dbReference type="InterPro" id="IPR032675">
    <property type="entry name" value="LRR_dom_sf"/>
</dbReference>
<protein>
    <recommendedName>
        <fullName evidence="2">At1g61320/AtMIF1 LRR domain-containing protein</fullName>
    </recommendedName>
</protein>